<evidence type="ECO:0000256" key="2">
    <source>
        <dbReference type="ARBA" id="ARBA00005005"/>
    </source>
</evidence>
<dbReference type="EnsemblPlants" id="Pp3c16_3210V3.3">
    <property type="protein sequence ID" value="Pp3c16_3210V3.3"/>
    <property type="gene ID" value="Pp3c16_3210"/>
</dbReference>
<comment type="subcellular location">
    <subcellularLocation>
        <location evidence="1">Peroxisome</location>
    </subcellularLocation>
</comment>
<evidence type="ECO:0000256" key="6">
    <source>
        <dbReference type="ARBA" id="ARBA00023098"/>
    </source>
</evidence>
<dbReference type="InterPro" id="IPR029045">
    <property type="entry name" value="ClpP/crotonase-like_dom_sf"/>
</dbReference>
<evidence type="ECO:0000256" key="1">
    <source>
        <dbReference type="ARBA" id="ARBA00004275"/>
    </source>
</evidence>
<keyword evidence="12" id="KW-1185">Reference proteome</keyword>
<reference evidence="11" key="3">
    <citation type="submission" date="2020-12" db="UniProtKB">
        <authorList>
            <consortium name="EnsemblPlants"/>
        </authorList>
    </citation>
    <scope>IDENTIFICATION</scope>
</reference>
<dbReference type="InterPro" id="IPR014748">
    <property type="entry name" value="Enoyl-CoA_hydra_C"/>
</dbReference>
<evidence type="ECO:0000313" key="10">
    <source>
        <dbReference type="EMBL" id="PNR37305.1"/>
    </source>
</evidence>
<evidence type="ECO:0000313" key="12">
    <source>
        <dbReference type="Proteomes" id="UP000006727"/>
    </source>
</evidence>
<dbReference type="GO" id="GO:0005777">
    <property type="term" value="C:peroxisome"/>
    <property type="evidence" value="ECO:0000318"/>
    <property type="project" value="GO_Central"/>
</dbReference>
<dbReference type="SUPFAM" id="SSF52096">
    <property type="entry name" value="ClpP/crotonase"/>
    <property type="match status" value="1"/>
</dbReference>
<evidence type="ECO:0000256" key="8">
    <source>
        <dbReference type="ARBA" id="ARBA00023235"/>
    </source>
</evidence>
<reference evidence="10 12" key="1">
    <citation type="journal article" date="2008" name="Science">
        <title>The Physcomitrella genome reveals evolutionary insights into the conquest of land by plants.</title>
        <authorList>
            <person name="Rensing S."/>
            <person name="Lang D."/>
            <person name="Zimmer A."/>
            <person name="Terry A."/>
            <person name="Salamov A."/>
            <person name="Shapiro H."/>
            <person name="Nishiyama T."/>
            <person name="Perroud P.-F."/>
            <person name="Lindquist E."/>
            <person name="Kamisugi Y."/>
            <person name="Tanahashi T."/>
            <person name="Sakakibara K."/>
            <person name="Fujita T."/>
            <person name="Oishi K."/>
            <person name="Shin-I T."/>
            <person name="Kuroki Y."/>
            <person name="Toyoda A."/>
            <person name="Suzuki Y."/>
            <person name="Hashimoto A."/>
            <person name="Yamaguchi K."/>
            <person name="Sugano A."/>
            <person name="Kohara Y."/>
            <person name="Fujiyama A."/>
            <person name="Anterola A."/>
            <person name="Aoki S."/>
            <person name="Ashton N."/>
            <person name="Barbazuk W.B."/>
            <person name="Barker E."/>
            <person name="Bennetzen J."/>
            <person name="Bezanilla M."/>
            <person name="Blankenship R."/>
            <person name="Cho S.H."/>
            <person name="Dutcher S."/>
            <person name="Estelle M."/>
            <person name="Fawcett J.A."/>
            <person name="Gundlach H."/>
            <person name="Hanada K."/>
            <person name="Heyl A."/>
            <person name="Hicks K.A."/>
            <person name="Hugh J."/>
            <person name="Lohr M."/>
            <person name="Mayer K."/>
            <person name="Melkozernov A."/>
            <person name="Murata T."/>
            <person name="Nelson D."/>
            <person name="Pils B."/>
            <person name="Prigge M."/>
            <person name="Reiss B."/>
            <person name="Renner T."/>
            <person name="Rombauts S."/>
            <person name="Rushton P."/>
            <person name="Sanderfoot A."/>
            <person name="Schween G."/>
            <person name="Shiu S.-H."/>
            <person name="Stueber K."/>
            <person name="Theodoulou F.L."/>
            <person name="Tu H."/>
            <person name="Van de Peer Y."/>
            <person name="Verrier P.J."/>
            <person name="Waters E."/>
            <person name="Wood A."/>
            <person name="Yang L."/>
            <person name="Cove D."/>
            <person name="Cuming A."/>
            <person name="Hasebe M."/>
            <person name="Lucas S."/>
            <person name="Mishler D.B."/>
            <person name="Reski R."/>
            <person name="Grigoriev I."/>
            <person name="Quatrano R.S."/>
            <person name="Boore J.L."/>
        </authorList>
    </citation>
    <scope>NUCLEOTIDE SEQUENCE [LARGE SCALE GENOMIC DNA]</scope>
    <source>
        <strain evidence="11 12">cv. Gransden 2004</strain>
    </source>
</reference>
<dbReference type="PROSITE" id="PS00166">
    <property type="entry name" value="ENOYL_COA_HYDRATASE"/>
    <property type="match status" value="1"/>
</dbReference>
<dbReference type="GeneID" id="112293757"/>
<dbReference type="Gramene" id="Pp3c16_3210V3.1">
    <property type="protein sequence ID" value="Pp3c16_3210V3.1"/>
    <property type="gene ID" value="Pp3c16_3210"/>
</dbReference>
<keyword evidence="5" id="KW-0007">Acetylation</keyword>
<dbReference type="Pfam" id="PF00378">
    <property type="entry name" value="ECH_1"/>
    <property type="match status" value="1"/>
</dbReference>
<dbReference type="OrthoDB" id="14970at2759"/>
<comment type="similarity">
    <text evidence="3 9">Belongs to the enoyl-CoA hydratase/isomerase family.</text>
</comment>
<dbReference type="PaxDb" id="3218-PP1S127_24V6.1"/>
<dbReference type="InterPro" id="IPR045002">
    <property type="entry name" value="Ech1-like"/>
</dbReference>
<dbReference type="Gramene" id="Pp3c16_3210V3.3">
    <property type="protein sequence ID" value="Pp3c16_3210V3.3"/>
    <property type="gene ID" value="Pp3c16_3210"/>
</dbReference>
<dbReference type="EnsemblPlants" id="Pp3c16_3210V3.1">
    <property type="protein sequence ID" value="Pp3c16_3210V3.1"/>
    <property type="gene ID" value="Pp3c16_3210"/>
</dbReference>
<evidence type="ECO:0000256" key="3">
    <source>
        <dbReference type="ARBA" id="ARBA00005254"/>
    </source>
</evidence>
<gene>
    <name evidence="11" type="primary">LOC112293757</name>
    <name evidence="10" type="ORF">PHYPA_020413</name>
</gene>
<reference evidence="10 12" key="2">
    <citation type="journal article" date="2018" name="Plant J.">
        <title>The Physcomitrella patens chromosome-scale assembly reveals moss genome structure and evolution.</title>
        <authorList>
            <person name="Lang D."/>
            <person name="Ullrich K.K."/>
            <person name="Murat F."/>
            <person name="Fuchs J."/>
            <person name="Jenkins J."/>
            <person name="Haas F.B."/>
            <person name="Piednoel M."/>
            <person name="Gundlach H."/>
            <person name="Van Bel M."/>
            <person name="Meyberg R."/>
            <person name="Vives C."/>
            <person name="Morata J."/>
            <person name="Symeonidi A."/>
            <person name="Hiss M."/>
            <person name="Muchero W."/>
            <person name="Kamisugi Y."/>
            <person name="Saleh O."/>
            <person name="Blanc G."/>
            <person name="Decker E.L."/>
            <person name="van Gessel N."/>
            <person name="Grimwood J."/>
            <person name="Hayes R.D."/>
            <person name="Graham S.W."/>
            <person name="Gunter L.E."/>
            <person name="McDaniel S.F."/>
            <person name="Hoernstein S.N.W."/>
            <person name="Larsson A."/>
            <person name="Li F.W."/>
            <person name="Perroud P.F."/>
            <person name="Phillips J."/>
            <person name="Ranjan P."/>
            <person name="Rokshar D.S."/>
            <person name="Rothfels C.J."/>
            <person name="Schneider L."/>
            <person name="Shu S."/>
            <person name="Stevenson D.W."/>
            <person name="Thummler F."/>
            <person name="Tillich M."/>
            <person name="Villarreal Aguilar J.C."/>
            <person name="Widiez T."/>
            <person name="Wong G.K."/>
            <person name="Wymore A."/>
            <person name="Zhang Y."/>
            <person name="Zimmer A.D."/>
            <person name="Quatrano R.S."/>
            <person name="Mayer K.F.X."/>
            <person name="Goodstein D."/>
            <person name="Casacuberta J.M."/>
            <person name="Vandepoele K."/>
            <person name="Reski R."/>
            <person name="Cuming A.C."/>
            <person name="Tuskan G.A."/>
            <person name="Maumus F."/>
            <person name="Salse J."/>
            <person name="Schmutz J."/>
            <person name="Rensing S.A."/>
        </authorList>
    </citation>
    <scope>NUCLEOTIDE SEQUENCE [LARGE SCALE GENOMIC DNA]</scope>
    <source>
        <strain evidence="11 12">cv. Gransden 2004</strain>
    </source>
</reference>
<keyword evidence="7" id="KW-0576">Peroxisome</keyword>
<comment type="pathway">
    <text evidence="2">Lipid metabolism; fatty acid beta-oxidation.</text>
</comment>
<keyword evidence="6" id="KW-0443">Lipid metabolism</keyword>
<dbReference type="NCBIfam" id="NF004794">
    <property type="entry name" value="PRK06142.1"/>
    <property type="match status" value="1"/>
</dbReference>
<dbReference type="EMBL" id="ABEU02000016">
    <property type="protein sequence ID" value="PNR37305.1"/>
    <property type="molecule type" value="Genomic_DNA"/>
</dbReference>
<evidence type="ECO:0000256" key="4">
    <source>
        <dbReference type="ARBA" id="ARBA00022832"/>
    </source>
</evidence>
<dbReference type="eggNOG" id="KOG1681">
    <property type="taxonomic scope" value="Eukaryota"/>
</dbReference>
<dbReference type="FunFam" id="1.10.12.10:FF:000004">
    <property type="entry name" value="Delta3,5-delta2,4-dienoyl-CoA isomerase"/>
    <property type="match status" value="1"/>
</dbReference>
<evidence type="ECO:0000256" key="9">
    <source>
        <dbReference type="RuleBase" id="RU003707"/>
    </source>
</evidence>
<dbReference type="UniPathway" id="UPA00659"/>
<dbReference type="PANTHER" id="PTHR43149">
    <property type="entry name" value="ENOYL-COA HYDRATASE"/>
    <property type="match status" value="1"/>
</dbReference>
<dbReference type="Gene3D" id="3.90.226.10">
    <property type="entry name" value="2-enoyl-CoA Hydratase, Chain A, domain 1"/>
    <property type="match status" value="1"/>
</dbReference>
<dbReference type="GO" id="GO:0051750">
    <property type="term" value="F:delta(3,5)-delta(2,4)-dienoyl-CoA isomerase activity"/>
    <property type="evidence" value="ECO:0000318"/>
    <property type="project" value="GO_Central"/>
</dbReference>
<protein>
    <submittedName>
        <fullName evidence="10 11">Uncharacterized protein</fullName>
    </submittedName>
</protein>
<evidence type="ECO:0000256" key="7">
    <source>
        <dbReference type="ARBA" id="ARBA00023140"/>
    </source>
</evidence>
<keyword evidence="4" id="KW-0276">Fatty acid metabolism</keyword>
<keyword evidence="8" id="KW-0413">Isomerase</keyword>
<dbReference type="GO" id="GO:0006635">
    <property type="term" value="P:fatty acid beta-oxidation"/>
    <property type="evidence" value="ECO:0007669"/>
    <property type="project" value="UniProtKB-UniPathway"/>
</dbReference>
<organism evidence="10">
    <name type="scientific">Physcomitrium patens</name>
    <name type="common">Spreading-leaved earth moss</name>
    <name type="synonym">Physcomitrella patens</name>
    <dbReference type="NCBI Taxonomy" id="3218"/>
    <lineage>
        <taxon>Eukaryota</taxon>
        <taxon>Viridiplantae</taxon>
        <taxon>Streptophyta</taxon>
        <taxon>Embryophyta</taxon>
        <taxon>Bryophyta</taxon>
        <taxon>Bryophytina</taxon>
        <taxon>Bryopsida</taxon>
        <taxon>Funariidae</taxon>
        <taxon>Funariales</taxon>
        <taxon>Funariaceae</taxon>
        <taxon>Physcomitrium</taxon>
    </lineage>
</organism>
<dbReference type="CDD" id="cd06558">
    <property type="entry name" value="crotonase-like"/>
    <property type="match status" value="1"/>
</dbReference>
<evidence type="ECO:0000313" key="11">
    <source>
        <dbReference type="EnsemblPlants" id="Pp3c16_3210V3.1"/>
    </source>
</evidence>
<dbReference type="InterPro" id="IPR001753">
    <property type="entry name" value="Enoyl-CoA_hydra/iso"/>
</dbReference>
<dbReference type="InterPro" id="IPR018376">
    <property type="entry name" value="Enoyl-CoA_hyd/isom_CS"/>
</dbReference>
<dbReference type="RefSeq" id="XP_073395927.1">
    <property type="nucleotide sequence ID" value="XM_073539826.1"/>
</dbReference>
<proteinExistence type="inferred from homology"/>
<dbReference type="OMA" id="QYVAHVE"/>
<accession>A9SW38</accession>
<dbReference type="Proteomes" id="UP000006727">
    <property type="component" value="Chromosome 16"/>
</dbReference>
<sequence>MAAERVWESVKVEGPDSAGVATLTLHRPSRFNALNPSLFQEIPAAIRALDMDPAVRVVILNAAGQHFCSGIDLSFFTTVVGSDASTCLGRQREKFRRDVKDMQDAFTAFEECRKPVIAAIHGACIGGGIDMVTACDLRYCTENANFSVKEVDVAITADLGTLQRLPKLIGHGSAMELALTGRHFSGPEAKSLGLVQGVLPSKTELDAYVQKIASQIAAKSPLAVMGTKAVLIKSRDMSVAQGLDYVGLWNAAMLVSEDLEEAALAKMQKRTPKFSKL</sequence>
<dbReference type="Gene3D" id="1.10.12.10">
    <property type="entry name" value="Lyase 2-enoyl-coa Hydratase, Chain A, domain 2"/>
    <property type="match status" value="1"/>
</dbReference>
<dbReference type="STRING" id="3218.A9SW38"/>
<dbReference type="FunFam" id="3.90.226.10:FF:000024">
    <property type="entry name" value="Delta3,5-delta2,4-dienoyl-CoA isomerase"/>
    <property type="match status" value="1"/>
</dbReference>
<name>A9SW38_PHYPA</name>
<dbReference type="HOGENOM" id="CLU_009834_7_0_1"/>
<dbReference type="PANTHER" id="PTHR43149:SF1">
    <property type="entry name" value="DELTA(3,5)-DELTA(2,4)-DIENOYL-COA ISOMERASE, MITOCHONDRIAL"/>
    <property type="match status" value="1"/>
</dbReference>
<evidence type="ECO:0000256" key="5">
    <source>
        <dbReference type="ARBA" id="ARBA00022990"/>
    </source>
</evidence>
<dbReference type="RefSeq" id="XP_024399333.1">
    <property type="nucleotide sequence ID" value="XM_024543565.2"/>
</dbReference>
<dbReference type="Gramene" id="Pp3c16_3210V3.2">
    <property type="protein sequence ID" value="Pp3c16_3210V3.2"/>
    <property type="gene ID" value="Pp3c16_3210"/>
</dbReference>
<dbReference type="RefSeq" id="XP_073395928.1">
    <property type="nucleotide sequence ID" value="XM_073539827.1"/>
</dbReference>
<dbReference type="AlphaFoldDB" id="A9SW38"/>
<dbReference type="EnsemblPlants" id="Pp3c16_3210V3.2">
    <property type="protein sequence ID" value="Pp3c16_3210V3.2"/>
    <property type="gene ID" value="Pp3c16_3210"/>
</dbReference>